<dbReference type="InterPro" id="IPR016032">
    <property type="entry name" value="Sig_transdc_resp-reg_C-effctor"/>
</dbReference>
<feature type="transmembrane region" description="Helical" evidence="2">
    <location>
        <begin position="134"/>
        <end position="160"/>
    </location>
</feature>
<dbReference type="SMART" id="SM00421">
    <property type="entry name" value="HTH_LUXR"/>
    <property type="match status" value="1"/>
</dbReference>
<comment type="caution">
    <text evidence="4">The sequence shown here is derived from an EMBL/GenBank/DDBJ whole genome shotgun (WGS) entry which is preliminary data.</text>
</comment>
<evidence type="ECO:0000259" key="3">
    <source>
        <dbReference type="PROSITE" id="PS50043"/>
    </source>
</evidence>
<keyword evidence="2" id="KW-0812">Transmembrane</keyword>
<dbReference type="CDD" id="cd06170">
    <property type="entry name" value="LuxR_C_like"/>
    <property type="match status" value="1"/>
</dbReference>
<feature type="domain" description="HTH luxR-type" evidence="3">
    <location>
        <begin position="26"/>
        <end position="91"/>
    </location>
</feature>
<evidence type="ECO:0000256" key="1">
    <source>
        <dbReference type="SAM" id="MobiDB-lite"/>
    </source>
</evidence>
<dbReference type="SUPFAM" id="SSF46894">
    <property type="entry name" value="C-terminal effector domain of the bipartite response regulators"/>
    <property type="match status" value="1"/>
</dbReference>
<dbReference type="GO" id="GO:0006355">
    <property type="term" value="P:regulation of DNA-templated transcription"/>
    <property type="evidence" value="ECO:0007669"/>
    <property type="project" value="InterPro"/>
</dbReference>
<organism evidence="4 5">
    <name type="scientific">Sphingomonas pokkalii</name>
    <dbReference type="NCBI Taxonomy" id="2175090"/>
    <lineage>
        <taxon>Bacteria</taxon>
        <taxon>Pseudomonadati</taxon>
        <taxon>Pseudomonadota</taxon>
        <taxon>Alphaproteobacteria</taxon>
        <taxon>Sphingomonadales</taxon>
        <taxon>Sphingomonadaceae</taxon>
        <taxon>Sphingomonas</taxon>
    </lineage>
</organism>
<dbReference type="OrthoDB" id="7206433at2"/>
<protein>
    <submittedName>
        <fullName evidence="4">RNA polymerase subunit sigma-70</fullName>
    </submittedName>
</protein>
<proteinExistence type="predicted"/>
<dbReference type="EMBL" id="QENQ01000001">
    <property type="protein sequence ID" value="PVX28859.1"/>
    <property type="molecule type" value="Genomic_DNA"/>
</dbReference>
<dbReference type="GO" id="GO:0003677">
    <property type="term" value="F:DNA binding"/>
    <property type="evidence" value="ECO:0007669"/>
    <property type="project" value="InterPro"/>
</dbReference>
<dbReference type="PROSITE" id="PS50043">
    <property type="entry name" value="HTH_LUXR_2"/>
    <property type="match status" value="1"/>
</dbReference>
<feature type="region of interest" description="Disordered" evidence="1">
    <location>
        <begin position="1"/>
        <end position="24"/>
    </location>
</feature>
<keyword evidence="2" id="KW-1133">Transmembrane helix</keyword>
<keyword evidence="5" id="KW-1185">Reference proteome</keyword>
<keyword evidence="2" id="KW-0472">Membrane</keyword>
<name>A0A2U0SBW7_9SPHN</name>
<dbReference type="RefSeq" id="WP_116468303.1">
    <property type="nucleotide sequence ID" value="NZ_QENQ01000001.1"/>
</dbReference>
<gene>
    <name evidence="4" type="ORF">DD559_05545</name>
</gene>
<dbReference type="AlphaFoldDB" id="A0A2U0SBW7"/>
<dbReference type="Gene3D" id="1.10.10.10">
    <property type="entry name" value="Winged helix-like DNA-binding domain superfamily/Winged helix DNA-binding domain"/>
    <property type="match status" value="1"/>
</dbReference>
<dbReference type="InterPro" id="IPR000792">
    <property type="entry name" value="Tscrpt_reg_LuxR_C"/>
</dbReference>
<evidence type="ECO:0000256" key="2">
    <source>
        <dbReference type="SAM" id="Phobius"/>
    </source>
</evidence>
<sequence length="165" mass="17639">MPIPPVQPRSGPISKARQVHPPATGLAASVEKLSERQRHYLQLVRQNRSSKEIAALTGSSYRAVDKQLLKANNILGVANRFEAARLLAEHEEGVEGLHPANALPSTHGDSALSRPWPTVGAAANTLSLRQVVSWTAIIAIVTPIGLAAAGLAYFTLLLLLRLGSY</sequence>
<evidence type="ECO:0000313" key="5">
    <source>
        <dbReference type="Proteomes" id="UP000245890"/>
    </source>
</evidence>
<dbReference type="Proteomes" id="UP000245890">
    <property type="component" value="Unassembled WGS sequence"/>
</dbReference>
<dbReference type="InterPro" id="IPR036388">
    <property type="entry name" value="WH-like_DNA-bd_sf"/>
</dbReference>
<reference evidence="4 5" key="1">
    <citation type="submission" date="2018-05" db="EMBL/GenBank/DDBJ databases">
        <title>Description of Sphingomonas pokkalii sp nov, isolated from the rhizosphere of saline tolerant pokkali rice and its draft genome analysis.</title>
        <authorList>
            <person name="Menon R."/>
            <person name="Kumari S."/>
            <person name="Rameshkumar N."/>
        </authorList>
    </citation>
    <scope>NUCLEOTIDE SEQUENCE [LARGE SCALE GENOMIC DNA]</scope>
    <source>
        <strain evidence="4 5">L3B27</strain>
    </source>
</reference>
<accession>A0A2U0SBW7</accession>
<evidence type="ECO:0000313" key="4">
    <source>
        <dbReference type="EMBL" id="PVX28859.1"/>
    </source>
</evidence>